<evidence type="ECO:0008006" key="5">
    <source>
        <dbReference type="Google" id="ProtNLM"/>
    </source>
</evidence>
<sequence length="747" mass="84397">MPMCSCTSATVAVGFISLLASISSFGMHIVNAEVDKRIIIAHHEILSWDPIDNIDPDAIVLLKVDESMPIMAQFPSDYLCSHCPLCFGGVNKVGESKLPEFFLCLDVCFALRRNKDYDCHPGQKKQPGTQDPQIVPPGTCELPWSFLEAWKARVKAAWPVKAHECHTKHMSKQGEYVVDVANGEGDCVEPGLHMLNLYLDNCGKSFIAADGERVKTPGQHFSDTGMMAGVCHHDQVIIWSNMWMPREQQFYALAIIDFIMAQLPVHCTLKWNLLPQWMPQIIFGISVFHAYSHQWVCQLWYHPQKGNVWGLTDGEGCECLWSDLQSLIPNLHVTSFHHQLFLLDLHIEHQDHLKLCQAGVWLEKHRDKIRYTDKYLQAQFEAQQAYQSQPLEQQSKKKVSNAAQDLIEVLQKQLMLVPLSDSIASWNEVAEIMTLIAEQEKIVLHLSKQDNDLMAVLQLGDPISYKKLEKMRGHAWFEHQLNMWALKARIIVKACEKNFKTCNLTGAFRSKVVDHNTMEHTTKALKRCYCSVKSLVVDYNKWRLNMMKLHGWGRISKNAIIPPPIDMKGLFGLDVNNDIWQDIGLTDDEFDGTVPPWLGDEDIQNGIWLMQEVVNCCDKLYLCDQESYSLQQWFEDKSAALMAASNACQEHIQTLCDLGMRWGQAIDALNVALPGKLRGSQRHTNSQSGGVSLVFEVDSSDDEEGFELEPSLVLADSAILAAADYTHQQGLSSDEGSQSNGTDSEDE</sequence>
<dbReference type="PANTHER" id="PTHR33096:SF1">
    <property type="entry name" value="CXC1-LIKE CYSTEINE CLUSTER ASSOCIATED WITH KDZ TRANSPOSASES DOMAIN-CONTAINING PROTEIN"/>
    <property type="match status" value="1"/>
</dbReference>
<feature type="region of interest" description="Disordered" evidence="1">
    <location>
        <begin position="726"/>
        <end position="747"/>
    </location>
</feature>
<proteinExistence type="predicted"/>
<dbReference type="Proteomes" id="UP000886523">
    <property type="component" value="Unassembled WGS sequence"/>
</dbReference>
<dbReference type="InterPro" id="IPR040521">
    <property type="entry name" value="KDZ"/>
</dbReference>
<evidence type="ECO:0000256" key="1">
    <source>
        <dbReference type="SAM" id="MobiDB-lite"/>
    </source>
</evidence>
<dbReference type="PANTHER" id="PTHR33096">
    <property type="entry name" value="CXC2 DOMAIN-CONTAINING PROTEIN"/>
    <property type="match status" value="1"/>
</dbReference>
<evidence type="ECO:0000256" key="2">
    <source>
        <dbReference type="SAM" id="SignalP"/>
    </source>
</evidence>
<dbReference type="Pfam" id="PF18758">
    <property type="entry name" value="KDZ"/>
    <property type="match status" value="1"/>
</dbReference>
<feature type="signal peptide" evidence="2">
    <location>
        <begin position="1"/>
        <end position="32"/>
    </location>
</feature>
<keyword evidence="2" id="KW-0732">Signal</keyword>
<dbReference type="OrthoDB" id="3364670at2759"/>
<dbReference type="AlphaFoldDB" id="A0A9P6DFK5"/>
<comment type="caution">
    <text evidence="3">The sequence shown here is derived from an EMBL/GenBank/DDBJ whole genome shotgun (WGS) entry which is preliminary data.</text>
</comment>
<gene>
    <name evidence="3" type="ORF">BS47DRAFT_1369368</name>
</gene>
<organism evidence="3 4">
    <name type="scientific">Hydnum rufescens UP504</name>
    <dbReference type="NCBI Taxonomy" id="1448309"/>
    <lineage>
        <taxon>Eukaryota</taxon>
        <taxon>Fungi</taxon>
        <taxon>Dikarya</taxon>
        <taxon>Basidiomycota</taxon>
        <taxon>Agaricomycotina</taxon>
        <taxon>Agaricomycetes</taxon>
        <taxon>Cantharellales</taxon>
        <taxon>Hydnaceae</taxon>
        <taxon>Hydnum</taxon>
    </lineage>
</organism>
<keyword evidence="4" id="KW-1185">Reference proteome</keyword>
<protein>
    <recommendedName>
        <fullName evidence="5">CxC2-like cysteine cluster KDZ transposase-associated domain-containing protein</fullName>
    </recommendedName>
</protein>
<evidence type="ECO:0000313" key="3">
    <source>
        <dbReference type="EMBL" id="KAF9503661.1"/>
    </source>
</evidence>
<dbReference type="EMBL" id="MU129318">
    <property type="protein sequence ID" value="KAF9503661.1"/>
    <property type="molecule type" value="Genomic_DNA"/>
</dbReference>
<name>A0A9P6DFK5_9AGAM</name>
<evidence type="ECO:0000313" key="4">
    <source>
        <dbReference type="Proteomes" id="UP000886523"/>
    </source>
</evidence>
<feature type="chain" id="PRO_5040146341" description="CxC2-like cysteine cluster KDZ transposase-associated domain-containing protein" evidence="2">
    <location>
        <begin position="33"/>
        <end position="747"/>
    </location>
</feature>
<reference evidence="3" key="1">
    <citation type="journal article" date="2020" name="Nat. Commun.">
        <title>Large-scale genome sequencing of mycorrhizal fungi provides insights into the early evolution of symbiotic traits.</title>
        <authorList>
            <person name="Miyauchi S."/>
            <person name="Kiss E."/>
            <person name="Kuo A."/>
            <person name="Drula E."/>
            <person name="Kohler A."/>
            <person name="Sanchez-Garcia M."/>
            <person name="Morin E."/>
            <person name="Andreopoulos B."/>
            <person name="Barry K.W."/>
            <person name="Bonito G."/>
            <person name="Buee M."/>
            <person name="Carver A."/>
            <person name="Chen C."/>
            <person name="Cichocki N."/>
            <person name="Clum A."/>
            <person name="Culley D."/>
            <person name="Crous P.W."/>
            <person name="Fauchery L."/>
            <person name="Girlanda M."/>
            <person name="Hayes R.D."/>
            <person name="Keri Z."/>
            <person name="LaButti K."/>
            <person name="Lipzen A."/>
            <person name="Lombard V."/>
            <person name="Magnuson J."/>
            <person name="Maillard F."/>
            <person name="Murat C."/>
            <person name="Nolan M."/>
            <person name="Ohm R.A."/>
            <person name="Pangilinan J."/>
            <person name="Pereira M.F."/>
            <person name="Perotto S."/>
            <person name="Peter M."/>
            <person name="Pfister S."/>
            <person name="Riley R."/>
            <person name="Sitrit Y."/>
            <person name="Stielow J.B."/>
            <person name="Szollosi G."/>
            <person name="Zifcakova L."/>
            <person name="Stursova M."/>
            <person name="Spatafora J.W."/>
            <person name="Tedersoo L."/>
            <person name="Vaario L.M."/>
            <person name="Yamada A."/>
            <person name="Yan M."/>
            <person name="Wang P."/>
            <person name="Xu J."/>
            <person name="Bruns T."/>
            <person name="Baldrian P."/>
            <person name="Vilgalys R."/>
            <person name="Dunand C."/>
            <person name="Henrissat B."/>
            <person name="Grigoriev I.V."/>
            <person name="Hibbett D."/>
            <person name="Nagy L.G."/>
            <person name="Martin F.M."/>
        </authorList>
    </citation>
    <scope>NUCLEOTIDE SEQUENCE</scope>
    <source>
        <strain evidence="3">UP504</strain>
    </source>
</reference>
<accession>A0A9P6DFK5</accession>